<dbReference type="Proteomes" id="UP000321513">
    <property type="component" value="Unassembled WGS sequence"/>
</dbReference>
<dbReference type="RefSeq" id="WP_147202404.1">
    <property type="nucleotide sequence ID" value="NZ_BJYT01000002.1"/>
</dbReference>
<comment type="caution">
    <text evidence="1">The sequence shown here is derived from an EMBL/GenBank/DDBJ whole genome shotgun (WGS) entry which is preliminary data.</text>
</comment>
<accession>A0A512B937</accession>
<proteinExistence type="predicted"/>
<dbReference type="OrthoDB" id="8818984at2"/>
<sequence length="84" mass="8997">MCQFSIAFSGDAESLIKRAKQQIEQAGGSLLGDATQGSFQGQTPIGSIEGSYNVEGQKISLNITKKPFLLSCSRIEKELSAVMQ</sequence>
<evidence type="ECO:0000313" key="1">
    <source>
        <dbReference type="EMBL" id="GEO08337.1"/>
    </source>
</evidence>
<keyword evidence="2" id="KW-1185">Reference proteome</keyword>
<name>A0A512B937_9BACT</name>
<gene>
    <name evidence="1" type="ORF">SAE01_08330</name>
</gene>
<dbReference type="AlphaFoldDB" id="A0A512B937"/>
<evidence type="ECO:0000313" key="2">
    <source>
        <dbReference type="Proteomes" id="UP000321513"/>
    </source>
</evidence>
<reference evidence="1 2" key="1">
    <citation type="submission" date="2019-07" db="EMBL/GenBank/DDBJ databases">
        <title>Whole genome shotgun sequence of Segetibacter aerophilus NBRC 106135.</title>
        <authorList>
            <person name="Hosoyama A."/>
            <person name="Uohara A."/>
            <person name="Ohji S."/>
            <person name="Ichikawa N."/>
        </authorList>
    </citation>
    <scope>NUCLEOTIDE SEQUENCE [LARGE SCALE GENOMIC DNA]</scope>
    <source>
        <strain evidence="1 2">NBRC 106135</strain>
    </source>
</reference>
<organism evidence="1 2">
    <name type="scientific">Segetibacter aerophilus</name>
    <dbReference type="NCBI Taxonomy" id="670293"/>
    <lineage>
        <taxon>Bacteria</taxon>
        <taxon>Pseudomonadati</taxon>
        <taxon>Bacteroidota</taxon>
        <taxon>Chitinophagia</taxon>
        <taxon>Chitinophagales</taxon>
        <taxon>Chitinophagaceae</taxon>
        <taxon>Segetibacter</taxon>
    </lineage>
</organism>
<dbReference type="EMBL" id="BJYT01000002">
    <property type="protein sequence ID" value="GEO08337.1"/>
    <property type="molecule type" value="Genomic_DNA"/>
</dbReference>
<protein>
    <submittedName>
        <fullName evidence="1">Uncharacterized protein</fullName>
    </submittedName>
</protein>